<dbReference type="EMBL" id="KN438815">
    <property type="protein sequence ID" value="KHG26860.1"/>
    <property type="molecule type" value="Genomic_DNA"/>
</dbReference>
<sequence>MEMLKSKWELNPIRGRKKSSNSCRNRSTTSEAFVQVTKPGLSPEGIRASYYNRASSRRQLSKSLYPVKFRRFCSLAIGFRIIEVEVIHTIKAPILVQFWLNFEMACT</sequence>
<evidence type="ECO:0000313" key="2">
    <source>
        <dbReference type="EMBL" id="KHG26860.1"/>
    </source>
</evidence>
<dbReference type="Proteomes" id="UP000032142">
    <property type="component" value="Unassembled WGS sequence"/>
</dbReference>
<reference evidence="3" key="1">
    <citation type="submission" date="2014-09" db="EMBL/GenBank/DDBJ databases">
        <authorList>
            <person name="Mudge J."/>
            <person name="Ramaraj T."/>
            <person name="Lindquist I.E."/>
            <person name="Bharti A.K."/>
            <person name="Sundararajan A."/>
            <person name="Cameron C.T."/>
            <person name="Woodward J.E."/>
            <person name="May G.D."/>
            <person name="Brubaker C."/>
            <person name="Broadhvest J."/>
            <person name="Wilkins T.A."/>
        </authorList>
    </citation>
    <scope>NUCLEOTIDE SEQUENCE</scope>
    <source>
        <strain evidence="3">cv. AKA8401</strain>
    </source>
</reference>
<dbReference type="AlphaFoldDB" id="A0A0B0PPD9"/>
<feature type="region of interest" description="Disordered" evidence="1">
    <location>
        <begin position="1"/>
        <end position="29"/>
    </location>
</feature>
<protein>
    <submittedName>
        <fullName evidence="2">Uncharacterized protein</fullName>
    </submittedName>
</protein>
<feature type="compositionally biased region" description="Low complexity" evidence="1">
    <location>
        <begin position="20"/>
        <end position="29"/>
    </location>
</feature>
<keyword evidence="3" id="KW-1185">Reference proteome</keyword>
<name>A0A0B0PPD9_GOSAR</name>
<proteinExistence type="predicted"/>
<evidence type="ECO:0000256" key="1">
    <source>
        <dbReference type="SAM" id="MobiDB-lite"/>
    </source>
</evidence>
<gene>
    <name evidence="2" type="ORF">F383_33875</name>
</gene>
<evidence type="ECO:0000313" key="3">
    <source>
        <dbReference type="Proteomes" id="UP000032142"/>
    </source>
</evidence>
<accession>A0A0B0PPD9</accession>
<organism evidence="2 3">
    <name type="scientific">Gossypium arboreum</name>
    <name type="common">Tree cotton</name>
    <name type="synonym">Gossypium nanking</name>
    <dbReference type="NCBI Taxonomy" id="29729"/>
    <lineage>
        <taxon>Eukaryota</taxon>
        <taxon>Viridiplantae</taxon>
        <taxon>Streptophyta</taxon>
        <taxon>Embryophyta</taxon>
        <taxon>Tracheophyta</taxon>
        <taxon>Spermatophyta</taxon>
        <taxon>Magnoliopsida</taxon>
        <taxon>eudicotyledons</taxon>
        <taxon>Gunneridae</taxon>
        <taxon>Pentapetalae</taxon>
        <taxon>rosids</taxon>
        <taxon>malvids</taxon>
        <taxon>Malvales</taxon>
        <taxon>Malvaceae</taxon>
        <taxon>Malvoideae</taxon>
        <taxon>Gossypium</taxon>
    </lineage>
</organism>